<gene>
    <name evidence="2" type="ORF">CQ13_07385</name>
</gene>
<dbReference type="InterPro" id="IPR029033">
    <property type="entry name" value="His_PPase_superfam"/>
</dbReference>
<dbReference type="InterPro" id="IPR013078">
    <property type="entry name" value="His_Pase_superF_clade-1"/>
</dbReference>
<evidence type="ECO:0000256" key="1">
    <source>
        <dbReference type="SAM" id="SignalP"/>
    </source>
</evidence>
<accession>A0A0R3MQ79</accession>
<dbReference type="RefSeq" id="WP_057845746.1">
    <property type="nucleotide sequence ID" value="NZ_LLYA01000170.1"/>
</dbReference>
<reference evidence="2 3" key="1">
    <citation type="submission" date="2014-03" db="EMBL/GenBank/DDBJ databases">
        <title>Bradyrhizobium valentinum sp. nov., isolated from effective nodules of Lupinus mariae-josephae, a lupine endemic of basic-lime soils in Eastern Spain.</title>
        <authorList>
            <person name="Duran D."/>
            <person name="Rey L."/>
            <person name="Navarro A."/>
            <person name="Busquets A."/>
            <person name="Imperial J."/>
            <person name="Ruiz-Argueso T."/>
        </authorList>
    </citation>
    <scope>NUCLEOTIDE SEQUENCE [LARGE SCALE GENOMIC DNA]</scope>
    <source>
        <strain evidence="2 3">Ro19</strain>
    </source>
</reference>
<dbReference type="Proteomes" id="UP000052023">
    <property type="component" value="Unassembled WGS sequence"/>
</dbReference>
<dbReference type="CDD" id="cd07040">
    <property type="entry name" value="HP"/>
    <property type="match status" value="1"/>
</dbReference>
<sequence>MSCIRFAIFAFLAGLLGSAEIATADEAANAWKALRGGGHVALMRHADAPGGFGDPPGFRVEDCATQRNLSAKGRADAEKIGARLKREGIAFETILSSPWCRCIDTAKLLNLGPVETVATFGNVVVLRDQRETLTAGARARIAKWTSRGNLLIVTHGANISALTGVSPASGEIVVVKGGSDRAEPAGRLVLD</sequence>
<keyword evidence="1" id="KW-0732">Signal</keyword>
<evidence type="ECO:0000313" key="3">
    <source>
        <dbReference type="Proteomes" id="UP000052023"/>
    </source>
</evidence>
<feature type="signal peptide" evidence="1">
    <location>
        <begin position="1"/>
        <end position="24"/>
    </location>
</feature>
<name>A0A0R3MQ79_9BRAD</name>
<protein>
    <recommendedName>
        <fullName evidence="4">Phosphoglycerate mutase</fullName>
    </recommendedName>
</protein>
<dbReference type="Gene3D" id="3.40.50.1240">
    <property type="entry name" value="Phosphoglycerate mutase-like"/>
    <property type="match status" value="1"/>
</dbReference>
<evidence type="ECO:0000313" key="2">
    <source>
        <dbReference type="EMBL" id="KRR21852.1"/>
    </source>
</evidence>
<proteinExistence type="predicted"/>
<dbReference type="Pfam" id="PF00300">
    <property type="entry name" value="His_Phos_1"/>
    <property type="match status" value="1"/>
</dbReference>
<organism evidence="2 3">
    <name type="scientific">Bradyrhizobium retamae</name>
    <dbReference type="NCBI Taxonomy" id="1300035"/>
    <lineage>
        <taxon>Bacteria</taxon>
        <taxon>Pseudomonadati</taxon>
        <taxon>Pseudomonadota</taxon>
        <taxon>Alphaproteobacteria</taxon>
        <taxon>Hyphomicrobiales</taxon>
        <taxon>Nitrobacteraceae</taxon>
        <taxon>Bradyrhizobium</taxon>
    </lineage>
</organism>
<evidence type="ECO:0008006" key="4">
    <source>
        <dbReference type="Google" id="ProtNLM"/>
    </source>
</evidence>
<dbReference type="SMART" id="SM00855">
    <property type="entry name" value="PGAM"/>
    <property type="match status" value="1"/>
</dbReference>
<dbReference type="EMBL" id="LLYA01000170">
    <property type="protein sequence ID" value="KRR21852.1"/>
    <property type="molecule type" value="Genomic_DNA"/>
</dbReference>
<comment type="caution">
    <text evidence="2">The sequence shown here is derived from an EMBL/GenBank/DDBJ whole genome shotgun (WGS) entry which is preliminary data.</text>
</comment>
<dbReference type="AlphaFoldDB" id="A0A0R3MQ79"/>
<dbReference type="OrthoDB" id="2237472at2"/>
<keyword evidence="3" id="KW-1185">Reference proteome</keyword>
<dbReference type="SUPFAM" id="SSF53254">
    <property type="entry name" value="Phosphoglycerate mutase-like"/>
    <property type="match status" value="1"/>
</dbReference>
<feature type="chain" id="PRO_5006444416" description="Phosphoglycerate mutase" evidence="1">
    <location>
        <begin position="25"/>
        <end position="191"/>
    </location>
</feature>